<dbReference type="SUPFAM" id="SSF52540">
    <property type="entry name" value="P-loop containing nucleoside triphosphate hydrolases"/>
    <property type="match status" value="1"/>
</dbReference>
<dbReference type="GO" id="GO:0016787">
    <property type="term" value="F:hydrolase activity"/>
    <property type="evidence" value="ECO:0007669"/>
    <property type="project" value="UniProtKB-KW"/>
</dbReference>
<dbReference type="InterPro" id="IPR058954">
    <property type="entry name" value="AAA_lid_SMAX1"/>
</dbReference>
<dbReference type="PANTHER" id="PTHR43572:SF77">
    <property type="entry name" value="PROTEIN DWARF 53-LIKE-LIKE"/>
    <property type="match status" value="1"/>
</dbReference>
<dbReference type="InterPro" id="IPR051650">
    <property type="entry name" value="SL_signaling_regulator"/>
</dbReference>
<dbReference type="InterPro" id="IPR027417">
    <property type="entry name" value="P-loop_NTPase"/>
</dbReference>
<keyword evidence="8" id="KW-0378">Hydrolase</keyword>
<proteinExistence type="inferred from homology"/>
<feature type="region of interest" description="Disordered" evidence="6">
    <location>
        <begin position="542"/>
        <end position="563"/>
    </location>
</feature>
<keyword evidence="2 5" id="KW-0677">Repeat</keyword>
<dbReference type="PROSITE" id="PS51903">
    <property type="entry name" value="CLP_R"/>
    <property type="match status" value="1"/>
</dbReference>
<evidence type="ECO:0000256" key="6">
    <source>
        <dbReference type="SAM" id="MobiDB-lite"/>
    </source>
</evidence>
<keyword evidence="4" id="KW-0804">Transcription</keyword>
<name>A0ABD1UNC4_9LAMI</name>
<evidence type="ECO:0000313" key="8">
    <source>
        <dbReference type="EMBL" id="KAL2526559.1"/>
    </source>
</evidence>
<feature type="compositionally biased region" description="Polar residues" evidence="6">
    <location>
        <begin position="549"/>
        <end position="563"/>
    </location>
</feature>
<dbReference type="SUPFAM" id="SSF81923">
    <property type="entry name" value="Double Clp-N motif"/>
    <property type="match status" value="1"/>
</dbReference>
<evidence type="ECO:0000256" key="4">
    <source>
        <dbReference type="ARBA" id="ARBA00023163"/>
    </source>
</evidence>
<dbReference type="Gene3D" id="3.40.50.300">
    <property type="entry name" value="P-loop containing nucleotide triphosphate hydrolases"/>
    <property type="match status" value="1"/>
</dbReference>
<dbReference type="InterPro" id="IPR058680">
    <property type="entry name" value="NBD_SMAX1-like"/>
</dbReference>
<keyword evidence="9" id="KW-1185">Reference proteome</keyword>
<dbReference type="Pfam" id="PF23569">
    <property type="entry name" value="NBD_SMAX1"/>
    <property type="match status" value="1"/>
</dbReference>
<dbReference type="Pfam" id="PF07724">
    <property type="entry name" value="AAA_2"/>
    <property type="match status" value="1"/>
</dbReference>
<dbReference type="Proteomes" id="UP001604336">
    <property type="component" value="Unassembled WGS sequence"/>
</dbReference>
<dbReference type="Pfam" id="PF26587">
    <property type="entry name" value="AAA_lid_SMAX1"/>
    <property type="match status" value="1"/>
</dbReference>
<feature type="domain" description="Clp R" evidence="7">
    <location>
        <begin position="7"/>
        <end position="176"/>
    </location>
</feature>
<dbReference type="AlphaFoldDB" id="A0ABD1UNC4"/>
<accession>A0ABD1UNC4</accession>
<reference evidence="9" key="1">
    <citation type="submission" date="2024-07" db="EMBL/GenBank/DDBJ databases">
        <title>Two chromosome-level genome assemblies of Korean endemic species Abeliophyllum distichum and Forsythia ovata (Oleaceae).</title>
        <authorList>
            <person name="Jang H."/>
        </authorList>
    </citation>
    <scope>NUCLEOTIDE SEQUENCE [LARGE SCALE GENOMIC DNA]</scope>
</reference>
<dbReference type="PANTHER" id="PTHR43572">
    <property type="entry name" value="CHAPERONE PROTEIN CLPD, CHLOROPLASTIC"/>
    <property type="match status" value="1"/>
</dbReference>
<evidence type="ECO:0000256" key="5">
    <source>
        <dbReference type="PROSITE-ProRule" id="PRU01251"/>
    </source>
</evidence>
<protein>
    <submittedName>
        <fullName evidence="8">Double Clp-N motif-containing P-loop nucleoside triphosphate hydrolase superfamily protein</fullName>
    </submittedName>
</protein>
<evidence type="ECO:0000259" key="7">
    <source>
        <dbReference type="PROSITE" id="PS51903"/>
    </source>
</evidence>
<dbReference type="InterPro" id="IPR004176">
    <property type="entry name" value="Clp_R_N"/>
</dbReference>
<dbReference type="EMBL" id="JBFOLK010000003">
    <property type="protein sequence ID" value="KAL2526559.1"/>
    <property type="molecule type" value="Genomic_DNA"/>
</dbReference>
<evidence type="ECO:0000256" key="1">
    <source>
        <dbReference type="ARBA" id="ARBA00008675"/>
    </source>
</evidence>
<comment type="similarity">
    <text evidence="1">Belongs to the ClpA/ClpB family.</text>
</comment>
<feature type="region of interest" description="Disordered" evidence="6">
    <location>
        <begin position="611"/>
        <end position="645"/>
    </location>
</feature>
<feature type="compositionally biased region" description="Low complexity" evidence="6">
    <location>
        <begin position="625"/>
        <end position="636"/>
    </location>
</feature>
<dbReference type="Gene3D" id="1.10.1780.10">
    <property type="entry name" value="Clp, N-terminal domain"/>
    <property type="match status" value="1"/>
</dbReference>
<dbReference type="InterPro" id="IPR003959">
    <property type="entry name" value="ATPase_AAA_core"/>
</dbReference>
<keyword evidence="3" id="KW-0805">Transcription regulation</keyword>
<comment type="caution">
    <text evidence="8">The sequence shown here is derived from an EMBL/GenBank/DDBJ whole genome shotgun (WGS) entry which is preliminary data.</text>
</comment>
<evidence type="ECO:0000256" key="2">
    <source>
        <dbReference type="ARBA" id="ARBA00022737"/>
    </source>
</evidence>
<dbReference type="InterPro" id="IPR036628">
    <property type="entry name" value="Clp_N_dom_sf"/>
</dbReference>
<evidence type="ECO:0000313" key="9">
    <source>
        <dbReference type="Proteomes" id="UP001604336"/>
    </source>
</evidence>
<sequence length="1121" mass="124208">MPTPVSAARACLTQEAVATLDEAVAVARRRGHAQTTSLHMVSSLLSIPNSSLREACTRTRNNAYSTRVQLKALELSLSVSLDRLPSSRTNKVEEPPVSNSLMAAIKRSQANQRRQPENFSFYQQQYSSCSSVPVVKVELRNLIISILDDPLVSRVFGEAGFRSCDIKIATLRPVNSFHGHHLFGYSSRYKRPQPPLFLCNFNTSDNSSEISMRSSKGFTFPFMGGFPGEENSRRIGEIMVRDKKKNPLLLGVSASDALRSFLETVQKKVEGVFPGRLNGLNVICVEDEVLRFVNGDCDEEVMKFRFEEVEKLVQKSVGSGVVVNFGDLKALAEESVCIDALKYAVGELGRLLQIHAGKLWLIGAAATYEIYCKFLNIYPSIENDWDLEILPITSLRFSSEGSFPRSSLMESFVPLGGFFSTPSDIKSPLSSSYLNVVRCHLCNEKCEQEITALSNGAFTDLSEEKNQSSLPSWMQMTEQGTLSGVAPLKVKDDGMLLNAKIAGLQRKWDGICQRHHYNQPLPKTNTPQLGFQFPCVPGTQVAEKRKDNASTNSSNHTYASSTECGSKNRVSFLSTDLEQSSSLKACSPFDVLSKAKNLNILYKSGEKPSAVEDESACLKPNPLKSSSASINNSHTSPTSITSVPRDLSLHMISASTGREPEKPVDQSCVDRIQEFSGSLSTDADAFSGIISNYPTHSSYFFPDNHSGFNPKDPKMLYKALVERVGHQEEAVRVVVERIAQRQTKNASRRGDLWFNFQGPDRLGKKRLVASLCEILYGTTESLICADLSFQDAMTHTDALFNLQGVNTYDVTIRGKTVIDYLAENLSKKPSVVFLENIDKADPVVQNRLSHAVNTGRFSDLQGREVNVRNSIFVTTTRFMEGGQSLSNSQETTKYSEENILRAKGWPIQMLIGIDLNDDLTTQNASRLDGTNKGLSNHILMSKRKLIGTDGSTVLCGGLETTKRAHKASNLFLDLNLPAEGSEIWDTCSADSDCDSISDNSRSWLEDFIQQIDKMVVFKPFDFDGLADKILKEMNECLQKVVGTNCLLETEQEVVEQLLAATYLKGCKKVEDWIQHVLRQGFVDARKKFSHNACSVVKLVSCKDISSEETPRSLLPTRIITN</sequence>
<evidence type="ECO:0000256" key="3">
    <source>
        <dbReference type="ARBA" id="ARBA00023015"/>
    </source>
</evidence>
<gene>
    <name evidence="8" type="ORF">Adt_11613</name>
</gene>
<dbReference type="Pfam" id="PF02861">
    <property type="entry name" value="Clp_N"/>
    <property type="match status" value="1"/>
</dbReference>
<organism evidence="8 9">
    <name type="scientific">Abeliophyllum distichum</name>
    <dbReference type="NCBI Taxonomy" id="126358"/>
    <lineage>
        <taxon>Eukaryota</taxon>
        <taxon>Viridiplantae</taxon>
        <taxon>Streptophyta</taxon>
        <taxon>Embryophyta</taxon>
        <taxon>Tracheophyta</taxon>
        <taxon>Spermatophyta</taxon>
        <taxon>Magnoliopsida</taxon>
        <taxon>eudicotyledons</taxon>
        <taxon>Gunneridae</taxon>
        <taxon>Pentapetalae</taxon>
        <taxon>asterids</taxon>
        <taxon>lamiids</taxon>
        <taxon>Lamiales</taxon>
        <taxon>Oleaceae</taxon>
        <taxon>Forsythieae</taxon>
        <taxon>Abeliophyllum</taxon>
    </lineage>
</organism>